<keyword evidence="4 7" id="KW-1133">Transmembrane helix</keyword>
<feature type="compositionally biased region" description="Basic and acidic residues" evidence="6">
    <location>
        <begin position="1"/>
        <end position="28"/>
    </location>
</feature>
<feature type="transmembrane region" description="Helical" evidence="7">
    <location>
        <begin position="152"/>
        <end position="173"/>
    </location>
</feature>
<comment type="subcellular location">
    <subcellularLocation>
        <location evidence="1">Cell membrane</location>
        <topology evidence="1">Multi-pass membrane protein</topology>
    </subcellularLocation>
</comment>
<organism evidence="8 9">
    <name type="scientific">Streptomyces yanii</name>
    <dbReference type="NCBI Taxonomy" id="78510"/>
    <lineage>
        <taxon>Bacteria</taxon>
        <taxon>Bacillati</taxon>
        <taxon>Actinomycetota</taxon>
        <taxon>Actinomycetes</taxon>
        <taxon>Kitasatosporales</taxon>
        <taxon>Streptomycetaceae</taxon>
        <taxon>Streptomyces</taxon>
    </lineage>
</organism>
<name>A0ABV5R4V3_9ACTN</name>
<evidence type="ECO:0000313" key="8">
    <source>
        <dbReference type="EMBL" id="MFB9572406.1"/>
    </source>
</evidence>
<keyword evidence="5 7" id="KW-0472">Membrane</keyword>
<reference evidence="8 9" key="1">
    <citation type="submission" date="2024-09" db="EMBL/GenBank/DDBJ databases">
        <authorList>
            <person name="Sun Q."/>
            <person name="Mori K."/>
        </authorList>
    </citation>
    <scope>NUCLEOTIDE SEQUENCE [LARGE SCALE GENOMIC DNA]</scope>
    <source>
        <strain evidence="8 9">JCM 3331</strain>
    </source>
</reference>
<feature type="region of interest" description="Disordered" evidence="6">
    <location>
        <begin position="1"/>
        <end position="36"/>
    </location>
</feature>
<evidence type="ECO:0000256" key="3">
    <source>
        <dbReference type="ARBA" id="ARBA00022692"/>
    </source>
</evidence>
<keyword evidence="9" id="KW-1185">Reference proteome</keyword>
<proteinExistence type="predicted"/>
<accession>A0ABV5R4V3</accession>
<dbReference type="InterPro" id="IPR001851">
    <property type="entry name" value="ABC_transp_permease"/>
</dbReference>
<feature type="transmembrane region" description="Helical" evidence="7">
    <location>
        <begin position="69"/>
        <end position="91"/>
    </location>
</feature>
<feature type="transmembrane region" description="Helical" evidence="7">
    <location>
        <begin position="328"/>
        <end position="350"/>
    </location>
</feature>
<feature type="transmembrane region" description="Helical" evidence="7">
    <location>
        <begin position="294"/>
        <end position="316"/>
    </location>
</feature>
<evidence type="ECO:0000313" key="9">
    <source>
        <dbReference type="Proteomes" id="UP001589710"/>
    </source>
</evidence>
<dbReference type="Proteomes" id="UP001589710">
    <property type="component" value="Unassembled WGS sequence"/>
</dbReference>
<evidence type="ECO:0000256" key="5">
    <source>
        <dbReference type="ARBA" id="ARBA00023136"/>
    </source>
</evidence>
<sequence>MTTARVDENKQPAEPRSAEGHSAEEQSSARRSAPRSPGFAQRVGLLLVIAALVVLFGSMRGAFFDQQLVVFPLLRDIATITVVGLAQLAVLSIGHMNLAVGRMAAFSAMFMGLAYQNWHLPLYVGLVIGLAAGAAIGALTGWIITATGVNSFVVTLAMDFALLGLVSLVYSQFATMAAFTAKPAGMAELRDYSLADICVGQVCGSPAVPQLMLFTLAAMGLVGYLYSRTRLGRELLVVGSNITAANLSGIPAGRRVVTAHALSGTLAGLAGFMLAVTSGSFTAGIGSEFMIPSFLGPVLGGTLLTGGVVSVIGTFLGTSLVQVIRQGLTTLGVGLENLNIYLGVILLLALSTERIRTAVSTRRTVSSS</sequence>
<dbReference type="PANTHER" id="PTHR32196">
    <property type="entry name" value="ABC TRANSPORTER PERMEASE PROTEIN YPHD-RELATED-RELATED"/>
    <property type="match status" value="1"/>
</dbReference>
<feature type="transmembrane region" description="Helical" evidence="7">
    <location>
        <begin position="43"/>
        <end position="63"/>
    </location>
</feature>
<gene>
    <name evidence="8" type="ORF">ACFFTL_08735</name>
</gene>
<dbReference type="CDD" id="cd06579">
    <property type="entry name" value="TM_PBP1_transp_AraH_like"/>
    <property type="match status" value="1"/>
</dbReference>
<evidence type="ECO:0000256" key="1">
    <source>
        <dbReference type="ARBA" id="ARBA00004651"/>
    </source>
</evidence>
<comment type="caution">
    <text evidence="8">The sequence shown here is derived from an EMBL/GenBank/DDBJ whole genome shotgun (WGS) entry which is preliminary data.</text>
</comment>
<evidence type="ECO:0000256" key="6">
    <source>
        <dbReference type="SAM" id="MobiDB-lite"/>
    </source>
</evidence>
<dbReference type="EMBL" id="JBHMCG010000040">
    <property type="protein sequence ID" value="MFB9572406.1"/>
    <property type="molecule type" value="Genomic_DNA"/>
</dbReference>
<dbReference type="Pfam" id="PF02653">
    <property type="entry name" value="BPD_transp_2"/>
    <property type="match status" value="1"/>
</dbReference>
<keyword evidence="3 7" id="KW-0812">Transmembrane</keyword>
<protein>
    <submittedName>
        <fullName evidence="8">ABC transporter permease</fullName>
    </submittedName>
</protein>
<keyword evidence="2" id="KW-1003">Cell membrane</keyword>
<feature type="transmembrane region" description="Helical" evidence="7">
    <location>
        <begin position="122"/>
        <end position="145"/>
    </location>
</feature>
<dbReference type="RefSeq" id="WP_345519274.1">
    <property type="nucleotide sequence ID" value="NZ_BAAAXD010000053.1"/>
</dbReference>
<evidence type="ECO:0000256" key="4">
    <source>
        <dbReference type="ARBA" id="ARBA00022989"/>
    </source>
</evidence>
<evidence type="ECO:0000256" key="2">
    <source>
        <dbReference type="ARBA" id="ARBA00022475"/>
    </source>
</evidence>
<evidence type="ECO:0000256" key="7">
    <source>
        <dbReference type="SAM" id="Phobius"/>
    </source>
</evidence>
<feature type="transmembrane region" description="Helical" evidence="7">
    <location>
        <begin position="259"/>
        <end position="282"/>
    </location>
</feature>